<proteinExistence type="predicted"/>
<accession>A0A7R8A0Y6</accession>
<dbReference type="EMBL" id="AP024430">
    <property type="protein sequence ID" value="BCS02139.1"/>
    <property type="molecule type" value="Genomic_DNA"/>
</dbReference>
<reference evidence="2" key="1">
    <citation type="submission" date="2021-01" db="EMBL/GenBank/DDBJ databases">
        <authorList>
            <consortium name="Aspergillus luchuensis mut. kawachii IFO 4304 genome sequencing consortium"/>
            <person name="Kazuki M."/>
            <person name="Futagami T."/>
        </authorList>
    </citation>
    <scope>NUCLEOTIDE SEQUENCE</scope>
    <source>
        <strain evidence="2">IFO 4308</strain>
    </source>
</reference>
<sequence length="121" mass="13526">MNKGKKQKRMRGMIQRPESRVGKTSFAKIEARGGKGMYEREDPPPPLGCLREGFDSVHPWEKSMHSAHAVHLPSLPTMAVGMILRSPHPWKLQGSVSASTSKCTAGYLVFPNLIYHEQERG</sequence>
<feature type="compositionally biased region" description="Basic residues" evidence="1">
    <location>
        <begin position="1"/>
        <end position="11"/>
    </location>
</feature>
<evidence type="ECO:0000313" key="3">
    <source>
        <dbReference type="Proteomes" id="UP000661280"/>
    </source>
</evidence>
<protein>
    <submittedName>
        <fullName evidence="2">Uncharacterized protein</fullName>
    </submittedName>
</protein>
<reference evidence="2" key="2">
    <citation type="submission" date="2021-02" db="EMBL/GenBank/DDBJ databases">
        <title>Aspergillus luchuensis mut. kawachii IFO 4304 genome sequence.</title>
        <authorList>
            <person name="Mori K."/>
            <person name="Kadooka C."/>
            <person name="Goto M."/>
            <person name="Futagami T."/>
        </authorList>
    </citation>
    <scope>NUCLEOTIDE SEQUENCE</scope>
    <source>
        <strain evidence="2">IFO 4308</strain>
    </source>
</reference>
<evidence type="ECO:0000313" key="2">
    <source>
        <dbReference type="EMBL" id="BCS02139.1"/>
    </source>
</evidence>
<dbReference type="KEGG" id="aluc:AKAW2_60403S"/>
<keyword evidence="3" id="KW-1185">Reference proteome</keyword>
<organism evidence="2 3">
    <name type="scientific">Aspergillus kawachii</name>
    <name type="common">White koji mold</name>
    <name type="synonym">Aspergillus awamori var. kawachi</name>
    <dbReference type="NCBI Taxonomy" id="1069201"/>
    <lineage>
        <taxon>Eukaryota</taxon>
        <taxon>Fungi</taxon>
        <taxon>Dikarya</taxon>
        <taxon>Ascomycota</taxon>
        <taxon>Pezizomycotina</taxon>
        <taxon>Eurotiomycetes</taxon>
        <taxon>Eurotiomycetidae</taxon>
        <taxon>Eurotiales</taxon>
        <taxon>Aspergillaceae</taxon>
        <taxon>Aspergillus</taxon>
        <taxon>Aspergillus subgen. Circumdati</taxon>
    </lineage>
</organism>
<dbReference type="AlphaFoldDB" id="A0A7R8A0Y6"/>
<dbReference type="RefSeq" id="XP_041545901.1">
    <property type="nucleotide sequence ID" value="XM_041692525.1"/>
</dbReference>
<dbReference type="Proteomes" id="UP000661280">
    <property type="component" value="Chromosome 6"/>
</dbReference>
<dbReference type="GeneID" id="64963460"/>
<gene>
    <name evidence="2" type="ORF">AKAW2_60403S</name>
</gene>
<feature type="compositionally biased region" description="Basic and acidic residues" evidence="1">
    <location>
        <begin position="29"/>
        <end position="43"/>
    </location>
</feature>
<feature type="region of interest" description="Disordered" evidence="1">
    <location>
        <begin position="1"/>
        <end position="46"/>
    </location>
</feature>
<evidence type="ECO:0000256" key="1">
    <source>
        <dbReference type="SAM" id="MobiDB-lite"/>
    </source>
</evidence>
<name>A0A7R8A0Y6_ASPKA</name>